<protein>
    <recommendedName>
        <fullName evidence="1">Retrovirus-related Pol polyprotein from transposon TNT 1-94-like beta-barrel domain-containing protein</fullName>
    </recommendedName>
</protein>
<proteinExistence type="predicted"/>
<dbReference type="OrthoDB" id="3791653at2759"/>
<name>A0A2S4PJE2_9PEZI</name>
<dbReference type="InterPro" id="IPR054722">
    <property type="entry name" value="PolX-like_BBD"/>
</dbReference>
<evidence type="ECO:0000313" key="3">
    <source>
        <dbReference type="Proteomes" id="UP000237438"/>
    </source>
</evidence>
<gene>
    <name evidence="2" type="ORF">EPUL_006222</name>
</gene>
<sequence length="332" mass="37831">MYLLLPLPPFDNIIDNLTTKKELKYAEVNVRLIEMSTRQRNDTSNTSTAYFGNSNSVKEKGIKECTLCKKNGDNCIGHVFNNCRKLQKYKNKEKERFYDNANIAAISHEFLPEIISSETTFNKAFAVPSSTSSDWILDSGCSTCMTSRQDLLHYLNPHQGVVNMANGNEIPVNGVGSVWLICITSAGNFEPVKLEFDGYKIYSQSGRRKLFRGNKERIYAEVDASKQFVIRQRKIKVSFSSYLEAHECFGHPGENIMSTLKSKYANLIPNKPEDFHCPACIFAKLTHKSETSRPRRYSKPFEIIHYDLSGKFSVESLSGKSYYISFIDDHFP</sequence>
<dbReference type="Proteomes" id="UP000237438">
    <property type="component" value="Unassembled WGS sequence"/>
</dbReference>
<feature type="domain" description="Retrovirus-related Pol polyprotein from transposon TNT 1-94-like beta-barrel" evidence="1">
    <location>
        <begin position="135"/>
        <end position="181"/>
    </location>
</feature>
<reference evidence="2 3" key="1">
    <citation type="submission" date="2017-10" db="EMBL/GenBank/DDBJ databases">
        <title>Development of genomic resources for the powdery mildew, Erysiphe pulchra.</title>
        <authorList>
            <person name="Wadl P.A."/>
            <person name="Mack B.M."/>
            <person name="Moore G."/>
            <person name="Beltz S.B."/>
        </authorList>
    </citation>
    <scope>NUCLEOTIDE SEQUENCE [LARGE SCALE GENOMIC DNA]</scope>
    <source>
        <strain evidence="2">Cflorida</strain>
    </source>
</reference>
<comment type="caution">
    <text evidence="2">The sequence shown here is derived from an EMBL/GenBank/DDBJ whole genome shotgun (WGS) entry which is preliminary data.</text>
</comment>
<dbReference type="EMBL" id="PEDP01004238">
    <property type="protein sequence ID" value="POS82107.1"/>
    <property type="molecule type" value="Genomic_DNA"/>
</dbReference>
<dbReference type="Pfam" id="PF22936">
    <property type="entry name" value="Pol_BBD"/>
    <property type="match status" value="1"/>
</dbReference>
<evidence type="ECO:0000259" key="1">
    <source>
        <dbReference type="Pfam" id="PF22936"/>
    </source>
</evidence>
<evidence type="ECO:0000313" key="2">
    <source>
        <dbReference type="EMBL" id="POS82107.1"/>
    </source>
</evidence>
<organism evidence="2 3">
    <name type="scientific">Erysiphe pulchra</name>
    <dbReference type="NCBI Taxonomy" id="225359"/>
    <lineage>
        <taxon>Eukaryota</taxon>
        <taxon>Fungi</taxon>
        <taxon>Dikarya</taxon>
        <taxon>Ascomycota</taxon>
        <taxon>Pezizomycotina</taxon>
        <taxon>Leotiomycetes</taxon>
        <taxon>Erysiphales</taxon>
        <taxon>Erysiphaceae</taxon>
        <taxon>Erysiphe</taxon>
    </lineage>
</organism>
<dbReference type="STRING" id="225359.A0A2S4PJE2"/>
<keyword evidence="3" id="KW-1185">Reference proteome</keyword>
<accession>A0A2S4PJE2</accession>
<dbReference type="AlphaFoldDB" id="A0A2S4PJE2"/>